<dbReference type="Proteomes" id="UP000054935">
    <property type="component" value="Unassembled WGS sequence"/>
</dbReference>
<feature type="chain" id="PRO_5006015724" description="DUF2059 domain-containing protein" evidence="1">
    <location>
        <begin position="25"/>
        <end position="271"/>
    </location>
</feature>
<protein>
    <recommendedName>
        <fullName evidence="2">DUF2059 domain-containing protein</fullName>
    </recommendedName>
</protein>
<dbReference type="EMBL" id="CYSE01000002">
    <property type="protein sequence ID" value="CUH77689.1"/>
    <property type="molecule type" value="Genomic_DNA"/>
</dbReference>
<keyword evidence="4" id="KW-1185">Reference proteome</keyword>
<evidence type="ECO:0000313" key="4">
    <source>
        <dbReference type="Proteomes" id="UP000054935"/>
    </source>
</evidence>
<gene>
    <name evidence="3" type="ORF">TRN7648_01614</name>
</gene>
<dbReference type="InterPro" id="IPR018637">
    <property type="entry name" value="DUF2059"/>
</dbReference>
<evidence type="ECO:0000259" key="2">
    <source>
        <dbReference type="Pfam" id="PF09832"/>
    </source>
</evidence>
<evidence type="ECO:0000313" key="3">
    <source>
        <dbReference type="EMBL" id="CUH77689.1"/>
    </source>
</evidence>
<feature type="domain" description="DUF2059" evidence="2">
    <location>
        <begin position="77"/>
        <end position="133"/>
    </location>
</feature>
<evidence type="ECO:0000256" key="1">
    <source>
        <dbReference type="SAM" id="SignalP"/>
    </source>
</evidence>
<accession>A0A0N7LZH6</accession>
<organism evidence="3 4">
    <name type="scientific">Tropicibacter naphthalenivorans</name>
    <dbReference type="NCBI Taxonomy" id="441103"/>
    <lineage>
        <taxon>Bacteria</taxon>
        <taxon>Pseudomonadati</taxon>
        <taxon>Pseudomonadota</taxon>
        <taxon>Alphaproteobacteria</taxon>
        <taxon>Rhodobacterales</taxon>
        <taxon>Roseobacteraceae</taxon>
        <taxon>Tropicibacter</taxon>
    </lineage>
</organism>
<keyword evidence="1" id="KW-0732">Signal</keyword>
<feature type="signal peptide" evidence="1">
    <location>
        <begin position="1"/>
        <end position="24"/>
    </location>
</feature>
<name>A0A0N7LZH6_9RHOB</name>
<dbReference type="Pfam" id="PF09832">
    <property type="entry name" value="DUF2059"/>
    <property type="match status" value="1"/>
</dbReference>
<sequence length="271" mass="30168">MRAQAVQRIGMTLGAALLAWPLHAAPADDLIDALRLDDMIATMRTEGLAYGAELGEDMFQGGDAGWQRLLEDIYDTDRMESLIEAEFTAALGDTDLTPLIDFFESDQGQEIVELELAAREAMIDDEVEEMARSTYRFADPDGGRTRQITRFIEANDLLDSNVAGAMNASFRFYLGLVDGGGFEMSESDIIQDVWAQEPETRSDTQEWLYGFLLMAYDPLSDRELDQYIDLSATPEGMALNRALFTAFNKMYDDISYALGLAAAQQMQGQDL</sequence>
<dbReference type="RefSeq" id="WP_058247094.1">
    <property type="nucleotide sequence ID" value="NZ_CYSE01000002.1"/>
</dbReference>
<reference evidence="3 4" key="1">
    <citation type="submission" date="2015-09" db="EMBL/GenBank/DDBJ databases">
        <authorList>
            <consortium name="Swine Surveillance"/>
        </authorList>
    </citation>
    <scope>NUCLEOTIDE SEQUENCE [LARGE SCALE GENOMIC DNA]</scope>
    <source>
        <strain evidence="3 4">CECT 7648</strain>
    </source>
</reference>
<dbReference type="AlphaFoldDB" id="A0A0N7LZH6"/>
<proteinExistence type="predicted"/>
<dbReference type="STRING" id="441103.TRN7648_01614"/>